<evidence type="ECO:0000256" key="1">
    <source>
        <dbReference type="ARBA" id="ARBA00001920"/>
    </source>
</evidence>
<dbReference type="PROSITE" id="PS01042">
    <property type="entry name" value="HOMOSER_DHGENASE"/>
    <property type="match status" value="1"/>
</dbReference>
<evidence type="ECO:0000256" key="5">
    <source>
        <dbReference type="ARBA" id="ARBA00022605"/>
    </source>
</evidence>
<evidence type="ECO:0000256" key="2">
    <source>
        <dbReference type="ARBA" id="ARBA00005056"/>
    </source>
</evidence>
<evidence type="ECO:0000256" key="6">
    <source>
        <dbReference type="ARBA" id="ARBA00022697"/>
    </source>
</evidence>
<comment type="catalytic activity">
    <reaction evidence="11">
        <text>L-homoserine + NAD(+) = L-aspartate 4-semialdehyde + NADH + H(+)</text>
        <dbReference type="Rhea" id="RHEA:15757"/>
        <dbReference type="ChEBI" id="CHEBI:15378"/>
        <dbReference type="ChEBI" id="CHEBI:57476"/>
        <dbReference type="ChEBI" id="CHEBI:57540"/>
        <dbReference type="ChEBI" id="CHEBI:57945"/>
        <dbReference type="ChEBI" id="CHEBI:537519"/>
        <dbReference type="EC" id="1.1.1.3"/>
    </reaction>
    <physiologicalReaction direction="right-to-left" evidence="11">
        <dbReference type="Rhea" id="RHEA:15759"/>
    </physiologicalReaction>
</comment>
<evidence type="ECO:0000256" key="11">
    <source>
        <dbReference type="ARBA" id="ARBA00049031"/>
    </source>
</evidence>
<evidence type="ECO:0000256" key="4">
    <source>
        <dbReference type="ARBA" id="ARBA00013213"/>
    </source>
</evidence>
<dbReference type="Pfam" id="PF00742">
    <property type="entry name" value="Homoserine_dh"/>
    <property type="match status" value="1"/>
</dbReference>
<dbReference type="PANTHER" id="PTHR43070">
    <property type="match status" value="1"/>
</dbReference>
<dbReference type="InterPro" id="IPR036291">
    <property type="entry name" value="NAD(P)-bd_dom_sf"/>
</dbReference>
<keyword evidence="7" id="KW-0521">NADP</keyword>
<comment type="pathway">
    <text evidence="2">Amino-acid biosynthesis; L-threonine biosynthesis; L-threonine from L-aspartate: step 3/5.</text>
</comment>
<keyword evidence="8 15" id="KW-0560">Oxidoreductase</keyword>
<evidence type="ECO:0000256" key="12">
    <source>
        <dbReference type="RuleBase" id="RU004171"/>
    </source>
</evidence>
<protein>
    <recommendedName>
        <fullName evidence="4">homoserine dehydrogenase</fullName>
        <ecNumber evidence="4">1.1.1.3</ecNumber>
    </recommendedName>
</protein>
<keyword evidence="16" id="KW-1185">Reference proteome</keyword>
<comment type="similarity">
    <text evidence="12">Belongs to the homoserine dehydrogenase family.</text>
</comment>
<dbReference type="UniPathway" id="UPA00051">
    <property type="reaction ID" value="UER00465"/>
</dbReference>
<dbReference type="SUPFAM" id="SSF51735">
    <property type="entry name" value="NAD(P)-binding Rossmann-fold domains"/>
    <property type="match status" value="1"/>
</dbReference>
<evidence type="ECO:0000259" key="14">
    <source>
        <dbReference type="Pfam" id="PF03447"/>
    </source>
</evidence>
<dbReference type="InterPro" id="IPR011147">
    <property type="entry name" value="Bifunc_Aspkin/hSer_DH"/>
</dbReference>
<dbReference type="GO" id="GO:0009086">
    <property type="term" value="P:methionine biosynthetic process"/>
    <property type="evidence" value="ECO:0007669"/>
    <property type="project" value="UniProtKB-KW"/>
</dbReference>
<dbReference type="Proteomes" id="UP000519004">
    <property type="component" value="Unassembled WGS sequence"/>
</dbReference>
<evidence type="ECO:0000256" key="8">
    <source>
        <dbReference type="ARBA" id="ARBA00023002"/>
    </source>
</evidence>
<evidence type="ECO:0000256" key="3">
    <source>
        <dbReference type="ARBA" id="ARBA00005062"/>
    </source>
</evidence>
<keyword evidence="6" id="KW-0791">Threonine biosynthesis</keyword>
<organism evidence="15 16">
    <name type="scientific">Rehaibacterium terrae</name>
    <dbReference type="NCBI Taxonomy" id="1341696"/>
    <lineage>
        <taxon>Bacteria</taxon>
        <taxon>Pseudomonadati</taxon>
        <taxon>Pseudomonadota</taxon>
        <taxon>Gammaproteobacteria</taxon>
        <taxon>Lysobacterales</taxon>
        <taxon>Lysobacteraceae</taxon>
        <taxon>Rehaibacterium</taxon>
    </lineage>
</organism>
<keyword evidence="5" id="KW-0028">Amino-acid biosynthesis</keyword>
<feature type="domain" description="Aspartate/homoserine dehydrogenase NAD-binding" evidence="14">
    <location>
        <begin position="16"/>
        <end position="130"/>
    </location>
</feature>
<evidence type="ECO:0000313" key="16">
    <source>
        <dbReference type="Proteomes" id="UP000519004"/>
    </source>
</evidence>
<evidence type="ECO:0000313" key="15">
    <source>
        <dbReference type="EMBL" id="MBB5014179.1"/>
    </source>
</evidence>
<keyword evidence="9" id="KW-0486">Methionine biosynthesis</keyword>
<accession>A0A7W7V8E1</accession>
<comment type="caution">
    <text evidence="15">The sequence shown here is derived from an EMBL/GenBank/DDBJ whole genome shotgun (WGS) entry which is preliminary data.</text>
</comment>
<name>A0A7W7V8E1_9GAMM</name>
<dbReference type="Gene3D" id="3.30.360.10">
    <property type="entry name" value="Dihydrodipicolinate Reductase, domain 2"/>
    <property type="match status" value="1"/>
</dbReference>
<gene>
    <name evidence="15" type="ORF">HNQ58_000050</name>
</gene>
<dbReference type="SUPFAM" id="SSF55347">
    <property type="entry name" value="Glyceraldehyde-3-phosphate dehydrogenase-like, C-terminal domain"/>
    <property type="match status" value="1"/>
</dbReference>
<dbReference type="Pfam" id="PF03447">
    <property type="entry name" value="NAD_binding_3"/>
    <property type="match status" value="1"/>
</dbReference>
<dbReference type="GO" id="GO:0009090">
    <property type="term" value="P:homoserine biosynthetic process"/>
    <property type="evidence" value="ECO:0007669"/>
    <property type="project" value="TreeGrafter"/>
</dbReference>
<comment type="catalytic activity">
    <reaction evidence="10">
        <text>L-homoserine + NADP(+) = L-aspartate 4-semialdehyde + NADPH + H(+)</text>
        <dbReference type="Rhea" id="RHEA:15761"/>
        <dbReference type="ChEBI" id="CHEBI:15378"/>
        <dbReference type="ChEBI" id="CHEBI:57476"/>
        <dbReference type="ChEBI" id="CHEBI:57783"/>
        <dbReference type="ChEBI" id="CHEBI:58349"/>
        <dbReference type="ChEBI" id="CHEBI:537519"/>
        <dbReference type="EC" id="1.1.1.3"/>
    </reaction>
    <physiologicalReaction direction="right-to-left" evidence="10">
        <dbReference type="Rhea" id="RHEA:15763"/>
    </physiologicalReaction>
</comment>
<dbReference type="InterPro" id="IPR001342">
    <property type="entry name" value="HDH_cat"/>
</dbReference>
<dbReference type="Gene3D" id="3.40.50.720">
    <property type="entry name" value="NAD(P)-binding Rossmann-like Domain"/>
    <property type="match status" value="1"/>
</dbReference>
<proteinExistence type="inferred from homology"/>
<dbReference type="InterPro" id="IPR005106">
    <property type="entry name" value="Asp/hSer_DH_NAD-bd"/>
</dbReference>
<dbReference type="AlphaFoldDB" id="A0A7W7V8E1"/>
<dbReference type="GO" id="GO:0004412">
    <property type="term" value="F:homoserine dehydrogenase activity"/>
    <property type="evidence" value="ECO:0007669"/>
    <property type="project" value="UniProtKB-EC"/>
</dbReference>
<evidence type="ECO:0000259" key="13">
    <source>
        <dbReference type="Pfam" id="PF00742"/>
    </source>
</evidence>
<feature type="domain" description="Homoserine dehydrogenase catalytic" evidence="13">
    <location>
        <begin position="158"/>
        <end position="341"/>
    </location>
</feature>
<dbReference type="InterPro" id="IPR019811">
    <property type="entry name" value="HDH_CS"/>
</dbReference>
<dbReference type="EMBL" id="JACHHX010000001">
    <property type="protein sequence ID" value="MBB5014179.1"/>
    <property type="molecule type" value="Genomic_DNA"/>
</dbReference>
<comment type="pathway">
    <text evidence="3">Amino-acid biosynthesis; L-methionine biosynthesis via de novo pathway; L-homoserine from L-aspartate: step 3/3.</text>
</comment>
<dbReference type="UniPathway" id="UPA00050">
    <property type="reaction ID" value="UER00063"/>
</dbReference>
<dbReference type="EC" id="1.1.1.3" evidence="4"/>
<comment type="cofactor">
    <cofactor evidence="1">
        <name>a metal cation</name>
        <dbReference type="ChEBI" id="CHEBI:25213"/>
    </cofactor>
</comment>
<dbReference type="GO" id="GO:0050661">
    <property type="term" value="F:NADP binding"/>
    <property type="evidence" value="ECO:0007669"/>
    <property type="project" value="InterPro"/>
</dbReference>
<evidence type="ECO:0000256" key="9">
    <source>
        <dbReference type="ARBA" id="ARBA00023167"/>
    </source>
</evidence>
<evidence type="ECO:0000256" key="7">
    <source>
        <dbReference type="ARBA" id="ARBA00022857"/>
    </source>
</evidence>
<dbReference type="RefSeq" id="WP_183946776.1">
    <property type="nucleotide sequence ID" value="NZ_JACHHX010000001.1"/>
</dbReference>
<sequence length="352" mass="37232">MAAATEVAPATLALIGTGQVAQALIAQIARLRSCGVPVPLRLVQLANARGVCTRDTPDWHARLAALAALPRGARNDPTPRIADAVELVIDLSASDAVAACHAEWLRQGRIVVTANKCGLGESAARAETLQAHIDAAPWRYGDSATVGAGLGAVRRLRELRACGETVHEIAGVLSGTLAWLFDRYDGRAAFSACVREAHALGLTEPDPRDDVGGADVLRKLRILARAIGWRVPDDGVRIDPRLRCGQGDDPWADIAALDTGIAALFAERPTADARLAVVARARPGDYRIGIEWLPPDDPLAQRGGCDNAILIRSERYAERPLVLRGPGAGPALTAAAVLEDALTAWRAQSRQG</sequence>
<evidence type="ECO:0000256" key="10">
    <source>
        <dbReference type="ARBA" id="ARBA00048841"/>
    </source>
</evidence>
<reference evidence="15 16" key="1">
    <citation type="submission" date="2020-08" db="EMBL/GenBank/DDBJ databases">
        <title>Genomic Encyclopedia of Type Strains, Phase IV (KMG-IV): sequencing the most valuable type-strain genomes for metagenomic binning, comparative biology and taxonomic classification.</title>
        <authorList>
            <person name="Goeker M."/>
        </authorList>
    </citation>
    <scope>NUCLEOTIDE SEQUENCE [LARGE SCALE GENOMIC DNA]</scope>
    <source>
        <strain evidence="15 16">DSM 25897</strain>
    </source>
</reference>
<dbReference type="GO" id="GO:0009088">
    <property type="term" value="P:threonine biosynthetic process"/>
    <property type="evidence" value="ECO:0007669"/>
    <property type="project" value="UniProtKB-UniPathway"/>
</dbReference>
<dbReference type="PANTHER" id="PTHR43070:SF5">
    <property type="entry name" value="HOMOSERINE DEHYDROGENASE"/>
    <property type="match status" value="1"/>
</dbReference>